<gene>
    <name evidence="14" type="primary">allB</name>
    <name evidence="14" type="ORF">K8W24_00390</name>
</gene>
<dbReference type="FunFam" id="3.20.20.140:FF:000032">
    <property type="entry name" value="Allantoinase Dal1"/>
    <property type="match status" value="1"/>
</dbReference>
<evidence type="ECO:0000256" key="4">
    <source>
        <dbReference type="ARBA" id="ARBA00010286"/>
    </source>
</evidence>
<dbReference type="Pfam" id="PF01979">
    <property type="entry name" value="Amidohydro_1"/>
    <property type="match status" value="1"/>
</dbReference>
<dbReference type="Proteomes" id="UP000775129">
    <property type="component" value="Unassembled WGS sequence"/>
</dbReference>
<evidence type="ECO:0000259" key="13">
    <source>
        <dbReference type="Pfam" id="PF01979"/>
    </source>
</evidence>
<dbReference type="EMBL" id="DYWO01000015">
    <property type="protein sequence ID" value="HJF48253.1"/>
    <property type="molecule type" value="Genomic_DNA"/>
</dbReference>
<dbReference type="NCBIfam" id="TIGR03178">
    <property type="entry name" value="allantoinase"/>
    <property type="match status" value="1"/>
</dbReference>
<comment type="similarity">
    <text evidence="4">Belongs to the metallo-dependent hydrolases superfamily. DHOase family. Class I DHOase subfamily.</text>
</comment>
<evidence type="ECO:0000313" key="14">
    <source>
        <dbReference type="EMBL" id="HJF48253.1"/>
    </source>
</evidence>
<dbReference type="InterPro" id="IPR017593">
    <property type="entry name" value="Allantoinase"/>
</dbReference>
<keyword evidence="9" id="KW-0479">Metal-binding</keyword>
<comment type="subunit">
    <text evidence="6">Homotetramer.</text>
</comment>
<dbReference type="SUPFAM" id="SSF51556">
    <property type="entry name" value="Metallo-dependent hydrolases"/>
    <property type="match status" value="1"/>
</dbReference>
<dbReference type="GO" id="GO:0004038">
    <property type="term" value="F:allantoinase activity"/>
    <property type="evidence" value="ECO:0007669"/>
    <property type="project" value="UniProtKB-EC"/>
</dbReference>
<evidence type="ECO:0000256" key="6">
    <source>
        <dbReference type="ARBA" id="ARBA00011881"/>
    </source>
</evidence>
<comment type="caution">
    <text evidence="14">The sequence shown here is derived from an EMBL/GenBank/DDBJ whole genome shotgun (WGS) entry which is preliminary data.</text>
</comment>
<comment type="cofactor">
    <cofactor evidence="1">
        <name>Zn(2+)</name>
        <dbReference type="ChEBI" id="CHEBI:29105"/>
    </cofactor>
</comment>
<keyword evidence="10 14" id="KW-0378">Hydrolase</keyword>
<dbReference type="AlphaFoldDB" id="A0A921GNF4"/>
<feature type="compositionally biased region" description="Low complexity" evidence="12">
    <location>
        <begin position="39"/>
        <end position="53"/>
    </location>
</feature>
<keyword evidence="8" id="KW-0659">Purine metabolism</keyword>
<evidence type="ECO:0000256" key="1">
    <source>
        <dbReference type="ARBA" id="ARBA00001947"/>
    </source>
</evidence>
<keyword evidence="11" id="KW-0862">Zinc</keyword>
<protein>
    <recommendedName>
        <fullName evidence="7">allantoinase</fullName>
        <ecNumber evidence="7">3.5.2.5</ecNumber>
    </recommendedName>
</protein>
<organism evidence="14 15">
    <name type="scientific">Brachybacterium paraconglomeratum</name>
    <dbReference type="NCBI Taxonomy" id="173362"/>
    <lineage>
        <taxon>Bacteria</taxon>
        <taxon>Bacillati</taxon>
        <taxon>Actinomycetota</taxon>
        <taxon>Actinomycetes</taxon>
        <taxon>Micrococcales</taxon>
        <taxon>Dermabacteraceae</taxon>
        <taxon>Brachybacterium</taxon>
    </lineage>
</organism>
<evidence type="ECO:0000256" key="11">
    <source>
        <dbReference type="ARBA" id="ARBA00022833"/>
    </source>
</evidence>
<dbReference type="SUPFAM" id="SSF51338">
    <property type="entry name" value="Composite domain of metallo-dependent hydrolases"/>
    <property type="match status" value="1"/>
</dbReference>
<reference evidence="14" key="1">
    <citation type="journal article" date="2021" name="PeerJ">
        <title>Extensive microbial diversity within the chicken gut microbiome revealed by metagenomics and culture.</title>
        <authorList>
            <person name="Gilroy R."/>
            <person name="Ravi A."/>
            <person name="Getino M."/>
            <person name="Pursley I."/>
            <person name="Horton D.L."/>
            <person name="Alikhan N.F."/>
            <person name="Baker D."/>
            <person name="Gharbi K."/>
            <person name="Hall N."/>
            <person name="Watson M."/>
            <person name="Adriaenssens E.M."/>
            <person name="Foster-Nyarko E."/>
            <person name="Jarju S."/>
            <person name="Secka A."/>
            <person name="Antonio M."/>
            <person name="Oren A."/>
            <person name="Chaudhuri R.R."/>
            <person name="La Ragione R."/>
            <person name="Hildebrand F."/>
            <person name="Pallen M.J."/>
        </authorList>
    </citation>
    <scope>NUCLEOTIDE SEQUENCE</scope>
    <source>
        <strain evidence="14">1647</strain>
    </source>
</reference>
<dbReference type="EC" id="3.5.2.5" evidence="7"/>
<dbReference type="InterPro" id="IPR011059">
    <property type="entry name" value="Metal-dep_hydrolase_composite"/>
</dbReference>
<reference evidence="14" key="2">
    <citation type="submission" date="2021-09" db="EMBL/GenBank/DDBJ databases">
        <authorList>
            <person name="Gilroy R."/>
        </authorList>
    </citation>
    <scope>NUCLEOTIDE SEQUENCE</scope>
    <source>
        <strain evidence="14">1647</strain>
    </source>
</reference>
<dbReference type="PROSITE" id="PS00482">
    <property type="entry name" value="DIHYDROOROTASE_1"/>
    <property type="match status" value="1"/>
</dbReference>
<evidence type="ECO:0000256" key="10">
    <source>
        <dbReference type="ARBA" id="ARBA00022801"/>
    </source>
</evidence>
<feature type="region of interest" description="Disordered" evidence="12">
    <location>
        <begin position="1"/>
        <end position="58"/>
    </location>
</feature>
<evidence type="ECO:0000256" key="7">
    <source>
        <dbReference type="ARBA" id="ARBA00012863"/>
    </source>
</evidence>
<evidence type="ECO:0000256" key="2">
    <source>
        <dbReference type="ARBA" id="ARBA00002368"/>
    </source>
</evidence>
<dbReference type="InterPro" id="IPR006680">
    <property type="entry name" value="Amidohydro-rel"/>
</dbReference>
<evidence type="ECO:0000313" key="15">
    <source>
        <dbReference type="Proteomes" id="UP000775129"/>
    </source>
</evidence>
<dbReference type="InterPro" id="IPR050138">
    <property type="entry name" value="DHOase/Allantoinase_Hydrolase"/>
</dbReference>
<dbReference type="GO" id="GO:0000256">
    <property type="term" value="P:allantoin catabolic process"/>
    <property type="evidence" value="ECO:0007669"/>
    <property type="project" value="InterPro"/>
</dbReference>
<dbReference type="PANTHER" id="PTHR43668">
    <property type="entry name" value="ALLANTOINASE"/>
    <property type="match status" value="1"/>
</dbReference>
<evidence type="ECO:0000256" key="9">
    <source>
        <dbReference type="ARBA" id="ARBA00022723"/>
    </source>
</evidence>
<sequence>MMTRDDLLDDTAAASPTGVEVNDPERVRRLIAEHRRTHGPAASSAPRPAAAAGAGAGDVTAEGTRFDLVLRGDRVFGEDGFAPREVGIRDGRIAAIAPRGAGLLGEEVVELAPDETLLPGLVDAHVHVNEPGRTEWEGFASATRAAAAGGVTTILDMPLNSVPSTVNSPALEYKQLFAERNAFVDVGFWAGAVPGNLPEMRSLHEDGVFGFKGFLLHSGVDEFPPLTPDELEAALAETASCGSLMIVHAEDAETIDSAPQPEGATYESFLRSRPRDAENLAIAAVIERTRRTGGRSHILHLSSSDALGMIAAAKREGLDISVETCPHYLTLTAEEVPDGATDFKCCPPVRERDNRELLWQGLVDGTIDYIASDHSPSTLELKDLPDGDFAVAWGGVSSLQLGLSLIWTEARRRGIGLGQVVRWMSTQPAQRAGLDAKGDLRVGLDADLAVFAEDETYVVDASALHHRHPITPYEGRELSGRVRRTYLRGRPVDLETPTGTLLRRGAA</sequence>
<accession>A0A921GNF4</accession>
<proteinExistence type="inferred from homology"/>
<dbReference type="GO" id="GO:0050897">
    <property type="term" value="F:cobalt ion binding"/>
    <property type="evidence" value="ECO:0007669"/>
    <property type="project" value="InterPro"/>
</dbReference>
<dbReference type="InterPro" id="IPR002195">
    <property type="entry name" value="Dihydroorotase_CS"/>
</dbReference>
<comment type="pathway">
    <text evidence="3">Nitrogen metabolism; (S)-allantoin degradation; allantoate from (S)-allantoin: step 1/1.</text>
</comment>
<dbReference type="GO" id="GO:0006145">
    <property type="term" value="P:purine nucleobase catabolic process"/>
    <property type="evidence" value="ECO:0007669"/>
    <property type="project" value="TreeGrafter"/>
</dbReference>
<dbReference type="GO" id="GO:0008270">
    <property type="term" value="F:zinc ion binding"/>
    <property type="evidence" value="ECO:0007669"/>
    <property type="project" value="InterPro"/>
</dbReference>
<feature type="domain" description="Amidohydrolase-related" evidence="13">
    <location>
        <begin position="116"/>
        <end position="492"/>
    </location>
</feature>
<dbReference type="InterPro" id="IPR032466">
    <property type="entry name" value="Metal_Hydrolase"/>
</dbReference>
<comment type="function">
    <text evidence="2">Catalyzes the reversible cyclization of carbamoyl aspartate to dihydroorotate.</text>
</comment>
<dbReference type="GO" id="GO:0005737">
    <property type="term" value="C:cytoplasm"/>
    <property type="evidence" value="ECO:0007669"/>
    <property type="project" value="TreeGrafter"/>
</dbReference>
<name>A0A921GNF4_9MICO</name>
<comment type="similarity">
    <text evidence="5">Belongs to the metallo-dependent hydrolases superfamily. Allantoinase family.</text>
</comment>
<evidence type="ECO:0000256" key="12">
    <source>
        <dbReference type="SAM" id="MobiDB-lite"/>
    </source>
</evidence>
<evidence type="ECO:0000256" key="5">
    <source>
        <dbReference type="ARBA" id="ARBA00010368"/>
    </source>
</evidence>
<dbReference type="Gene3D" id="3.20.20.140">
    <property type="entry name" value="Metal-dependent hydrolases"/>
    <property type="match status" value="1"/>
</dbReference>
<evidence type="ECO:0000256" key="8">
    <source>
        <dbReference type="ARBA" id="ARBA00022631"/>
    </source>
</evidence>
<evidence type="ECO:0000256" key="3">
    <source>
        <dbReference type="ARBA" id="ARBA00004968"/>
    </source>
</evidence>
<feature type="compositionally biased region" description="Basic and acidic residues" evidence="12">
    <location>
        <begin position="23"/>
        <end position="34"/>
    </location>
</feature>
<dbReference type="PANTHER" id="PTHR43668:SF2">
    <property type="entry name" value="ALLANTOINASE"/>
    <property type="match status" value="1"/>
</dbReference>